<evidence type="ECO:0000256" key="2">
    <source>
        <dbReference type="ARBA" id="ARBA00004298"/>
    </source>
</evidence>
<evidence type="ECO:0000256" key="5">
    <source>
        <dbReference type="ARBA" id="ARBA00022660"/>
    </source>
</evidence>
<keyword evidence="4" id="KW-0813">Transport</keyword>
<evidence type="ECO:0000256" key="4">
    <source>
        <dbReference type="ARBA" id="ARBA00022448"/>
    </source>
</evidence>
<gene>
    <name evidence="13" type="ORF">SO694_0002021</name>
</gene>
<comment type="caution">
    <text evidence="13">The sequence shown here is derived from an EMBL/GenBank/DDBJ whole genome shotgun (WGS) entry which is preliminary data.</text>
</comment>
<accession>A0ABR1FTW5</accession>
<protein>
    <submittedName>
        <fullName evidence="13">Uncharacterized protein</fullName>
    </submittedName>
</protein>
<dbReference type="InterPro" id="IPR012576">
    <property type="entry name" value="NDUFB3"/>
</dbReference>
<evidence type="ECO:0000256" key="12">
    <source>
        <dbReference type="SAM" id="Phobius"/>
    </source>
</evidence>
<evidence type="ECO:0000256" key="6">
    <source>
        <dbReference type="ARBA" id="ARBA00022692"/>
    </source>
</evidence>
<evidence type="ECO:0000256" key="10">
    <source>
        <dbReference type="ARBA" id="ARBA00023128"/>
    </source>
</evidence>
<comment type="subcellular location">
    <subcellularLocation>
        <location evidence="2">Mitochondrion inner membrane</location>
        <topology evidence="2">Single-pass membrane protein</topology>
        <orientation evidence="2">Matrix side</orientation>
    </subcellularLocation>
</comment>
<keyword evidence="9 12" id="KW-1133">Transmembrane helix</keyword>
<dbReference type="Proteomes" id="UP001363151">
    <property type="component" value="Unassembled WGS sequence"/>
</dbReference>
<organism evidence="13 14">
    <name type="scientific">Aureococcus anophagefferens</name>
    <name type="common">Harmful bloom alga</name>
    <dbReference type="NCBI Taxonomy" id="44056"/>
    <lineage>
        <taxon>Eukaryota</taxon>
        <taxon>Sar</taxon>
        <taxon>Stramenopiles</taxon>
        <taxon>Ochrophyta</taxon>
        <taxon>Pelagophyceae</taxon>
        <taxon>Pelagomonadales</taxon>
        <taxon>Pelagomonadaceae</taxon>
        <taxon>Aureococcus</taxon>
    </lineage>
</organism>
<evidence type="ECO:0000256" key="9">
    <source>
        <dbReference type="ARBA" id="ARBA00022989"/>
    </source>
</evidence>
<name>A0ABR1FTW5_AURAN</name>
<reference evidence="13 14" key="1">
    <citation type="submission" date="2024-03" db="EMBL/GenBank/DDBJ databases">
        <title>Aureococcus anophagefferens CCMP1851 and Kratosvirus quantuckense: Draft genome of a second virus-susceptible host strain in the model system.</title>
        <authorList>
            <person name="Chase E."/>
            <person name="Truchon A.R."/>
            <person name="Schepens W."/>
            <person name="Wilhelm S.W."/>
        </authorList>
    </citation>
    <scope>NUCLEOTIDE SEQUENCE [LARGE SCALE GENOMIC DNA]</scope>
    <source>
        <strain evidence="13 14">CCMP1851</strain>
    </source>
</reference>
<comment type="function">
    <text evidence="1">Accessory subunit of the mitochondrial membrane respiratory chain NADH dehydrogenase (Complex I), that is believed not to be involved in catalysis. Complex I functions in the transfer of electrons from NADH to the respiratory chain. The immediate electron acceptor for the enzyme is believed to be ubiquinone.</text>
</comment>
<evidence type="ECO:0000313" key="14">
    <source>
        <dbReference type="Proteomes" id="UP001363151"/>
    </source>
</evidence>
<keyword evidence="11 12" id="KW-0472">Membrane</keyword>
<evidence type="ECO:0000256" key="11">
    <source>
        <dbReference type="ARBA" id="ARBA00023136"/>
    </source>
</evidence>
<keyword evidence="5" id="KW-0679">Respiratory chain</keyword>
<dbReference type="EMBL" id="JBBJCI010000229">
    <property type="protein sequence ID" value="KAK7238624.1"/>
    <property type="molecule type" value="Genomic_DNA"/>
</dbReference>
<comment type="similarity">
    <text evidence="3">Belongs to the complex I NDUFB3 subunit family.</text>
</comment>
<evidence type="ECO:0000256" key="1">
    <source>
        <dbReference type="ARBA" id="ARBA00003195"/>
    </source>
</evidence>
<evidence type="ECO:0000256" key="7">
    <source>
        <dbReference type="ARBA" id="ARBA00022792"/>
    </source>
</evidence>
<sequence length="41" mass="4396">MLAGCWKGLGPWPGLAPAVGIFLAYLAVDKLVLKKDDHGHH</sequence>
<keyword evidence="7" id="KW-0999">Mitochondrion inner membrane</keyword>
<proteinExistence type="inferred from homology"/>
<evidence type="ECO:0000256" key="8">
    <source>
        <dbReference type="ARBA" id="ARBA00022982"/>
    </source>
</evidence>
<feature type="transmembrane region" description="Helical" evidence="12">
    <location>
        <begin position="12"/>
        <end position="28"/>
    </location>
</feature>
<keyword evidence="8" id="KW-0249">Electron transport</keyword>
<keyword evidence="14" id="KW-1185">Reference proteome</keyword>
<evidence type="ECO:0000256" key="3">
    <source>
        <dbReference type="ARBA" id="ARBA00005667"/>
    </source>
</evidence>
<dbReference type="Pfam" id="PF08122">
    <property type="entry name" value="NDUF_B12"/>
    <property type="match status" value="1"/>
</dbReference>
<keyword evidence="6 12" id="KW-0812">Transmembrane</keyword>
<evidence type="ECO:0000313" key="13">
    <source>
        <dbReference type="EMBL" id="KAK7238624.1"/>
    </source>
</evidence>
<keyword evidence="10" id="KW-0496">Mitochondrion</keyword>